<comment type="caution">
    <text evidence="2">The sequence shown here is derived from an EMBL/GenBank/DDBJ whole genome shotgun (WGS) entry which is preliminary data.</text>
</comment>
<feature type="region of interest" description="Disordered" evidence="1">
    <location>
        <begin position="172"/>
        <end position="202"/>
    </location>
</feature>
<dbReference type="EMBL" id="CAJNNW010021168">
    <property type="protein sequence ID" value="CAE8667553.1"/>
    <property type="molecule type" value="Genomic_DNA"/>
</dbReference>
<dbReference type="AlphaFoldDB" id="A0A813IZQ6"/>
<sequence>VTPEDAGAESDGGVAKGRRRPQRMPEQEAPGPEGSSSSSASGRRRSSSSAPRGGGSEAAVAQAAAAAAAAAASRRPWGSTASKSRSSSVAESRSSGVTARGSSAQLLQAALSSSRGRPPAAPSMCFQSAAALAVGRAATATVGTLHGRQREAAAIAADDAMQALLSGFLSDGEDEEAASPEFVRGSEQLFGDAGMYSDSDSD</sequence>
<name>A0A813IZQ6_POLGL</name>
<dbReference type="Proteomes" id="UP000626109">
    <property type="component" value="Unassembled WGS sequence"/>
</dbReference>
<gene>
    <name evidence="2" type="ORF">PGLA2088_LOCUS16630</name>
</gene>
<proteinExistence type="predicted"/>
<feature type="compositionally biased region" description="Low complexity" evidence="1">
    <location>
        <begin position="28"/>
        <end position="102"/>
    </location>
</feature>
<evidence type="ECO:0000313" key="3">
    <source>
        <dbReference type="Proteomes" id="UP000626109"/>
    </source>
</evidence>
<evidence type="ECO:0000313" key="2">
    <source>
        <dbReference type="EMBL" id="CAE8667553.1"/>
    </source>
</evidence>
<organism evidence="2 3">
    <name type="scientific">Polarella glacialis</name>
    <name type="common">Dinoflagellate</name>
    <dbReference type="NCBI Taxonomy" id="89957"/>
    <lineage>
        <taxon>Eukaryota</taxon>
        <taxon>Sar</taxon>
        <taxon>Alveolata</taxon>
        <taxon>Dinophyceae</taxon>
        <taxon>Suessiales</taxon>
        <taxon>Suessiaceae</taxon>
        <taxon>Polarella</taxon>
    </lineage>
</organism>
<feature type="region of interest" description="Disordered" evidence="1">
    <location>
        <begin position="1"/>
        <end position="102"/>
    </location>
</feature>
<reference evidence="2" key="1">
    <citation type="submission" date="2021-02" db="EMBL/GenBank/DDBJ databases">
        <authorList>
            <person name="Dougan E. K."/>
            <person name="Rhodes N."/>
            <person name="Thang M."/>
            <person name="Chan C."/>
        </authorList>
    </citation>
    <scope>NUCLEOTIDE SEQUENCE</scope>
</reference>
<evidence type="ECO:0000256" key="1">
    <source>
        <dbReference type="SAM" id="MobiDB-lite"/>
    </source>
</evidence>
<accession>A0A813IZQ6</accession>
<feature type="non-terminal residue" evidence="2">
    <location>
        <position position="202"/>
    </location>
</feature>
<protein>
    <submittedName>
        <fullName evidence="2">Uncharacterized protein</fullName>
    </submittedName>
</protein>